<dbReference type="RefSeq" id="WP_149832031.1">
    <property type="nucleotide sequence ID" value="NZ_VUNZ01000001.1"/>
</dbReference>
<accession>A0A5B2U9N2</accession>
<gene>
    <name evidence="3" type="ORF">FW780_02345</name>
</gene>
<dbReference type="EMBL" id="VUNZ01000001">
    <property type="protein sequence ID" value="KAA2223067.1"/>
    <property type="molecule type" value="Genomic_DNA"/>
</dbReference>
<dbReference type="OrthoDB" id="1234317at2"/>
<dbReference type="Gene3D" id="1.10.443.10">
    <property type="entry name" value="Intergrase catalytic core"/>
    <property type="match status" value="1"/>
</dbReference>
<comment type="caution">
    <text evidence="3">The sequence shown here is derived from an EMBL/GenBank/DDBJ whole genome shotgun (WGS) entry which is preliminary data.</text>
</comment>
<organism evidence="3 4">
    <name type="scientific">Chryseobacterium sediminis</name>
    <dbReference type="NCBI Taxonomy" id="1679494"/>
    <lineage>
        <taxon>Bacteria</taxon>
        <taxon>Pseudomonadati</taxon>
        <taxon>Bacteroidota</taxon>
        <taxon>Flavobacteriia</taxon>
        <taxon>Flavobacteriales</taxon>
        <taxon>Weeksellaceae</taxon>
        <taxon>Chryseobacterium group</taxon>
        <taxon>Chryseobacterium</taxon>
    </lineage>
</organism>
<dbReference type="PANTHER" id="PTHR30349:SF64">
    <property type="entry name" value="PROPHAGE INTEGRASE INTD-RELATED"/>
    <property type="match status" value="1"/>
</dbReference>
<dbReference type="AlphaFoldDB" id="A0A5B2U9N2"/>
<dbReference type="Pfam" id="PF00589">
    <property type="entry name" value="Phage_integrase"/>
    <property type="match status" value="1"/>
</dbReference>
<name>A0A5B2U9N2_9FLAO</name>
<dbReference type="SUPFAM" id="SSF56349">
    <property type="entry name" value="DNA breaking-rejoining enzymes"/>
    <property type="match status" value="1"/>
</dbReference>
<dbReference type="InterPro" id="IPR050090">
    <property type="entry name" value="Tyrosine_recombinase_XerCD"/>
</dbReference>
<evidence type="ECO:0000256" key="1">
    <source>
        <dbReference type="ARBA" id="ARBA00023172"/>
    </source>
</evidence>
<keyword evidence="1" id="KW-0233">DNA recombination</keyword>
<dbReference type="InterPro" id="IPR013762">
    <property type="entry name" value="Integrase-like_cat_sf"/>
</dbReference>
<evidence type="ECO:0000313" key="3">
    <source>
        <dbReference type="EMBL" id="KAA2223067.1"/>
    </source>
</evidence>
<dbReference type="PANTHER" id="PTHR30349">
    <property type="entry name" value="PHAGE INTEGRASE-RELATED"/>
    <property type="match status" value="1"/>
</dbReference>
<sequence>MKNTWTKPKLKSSGKDWYVWFRFNGGHPTKVREDINKIEDVKEREVYGLALASVVEDRLKRGWVPIKKKTLPQPEDHNYNIIEAFDYAFTILKGKLAKVTYQDYELVYRLLKPVIQKLDWNDHDIKEFDSYHIKLLLDAAVDKYEWSNLRYNKVSNVLRSIFTVLKKEFIVKLNPARGISYLENEESREIDLITDEEQKLIIEHYNKVCPNFNVFLRMIYESGIRPAEIRRVQCSMINLDKKIITLPREASKTKGRRVPISNDLKHELMQFDLSIPENYLFGVAAPHSKNIDKKFIPAPYPISKSSMQRMWTQNAHDILKINKKMYWFKHKGANDKEENGMNLKTIKEVFGHSSEKITEIYATKHQEKEFEKARSLMPKFE</sequence>
<dbReference type="PROSITE" id="PS51898">
    <property type="entry name" value="TYR_RECOMBINASE"/>
    <property type="match status" value="1"/>
</dbReference>
<dbReference type="InterPro" id="IPR011010">
    <property type="entry name" value="DNA_brk_join_enz"/>
</dbReference>
<evidence type="ECO:0000313" key="4">
    <source>
        <dbReference type="Proteomes" id="UP000323082"/>
    </source>
</evidence>
<reference evidence="3 4" key="1">
    <citation type="journal article" date="2015" name="Int. J. Syst. Evol. Microbiol.">
        <title>Chryseobacterium sediminis sp. nov., isolated from a river sediment.</title>
        <authorList>
            <person name="Kampfer P."/>
            <person name="Busse H.J."/>
            <person name="McInroy J.A."/>
            <person name="Glaeser S.P."/>
        </authorList>
    </citation>
    <scope>NUCLEOTIDE SEQUENCE [LARGE SCALE GENOMIC DNA]</scope>
    <source>
        <strain evidence="3 4">IMT-174</strain>
    </source>
</reference>
<dbReference type="GO" id="GO:0015074">
    <property type="term" value="P:DNA integration"/>
    <property type="evidence" value="ECO:0007669"/>
    <property type="project" value="InterPro"/>
</dbReference>
<dbReference type="Proteomes" id="UP000323082">
    <property type="component" value="Unassembled WGS sequence"/>
</dbReference>
<evidence type="ECO:0000259" key="2">
    <source>
        <dbReference type="PROSITE" id="PS51898"/>
    </source>
</evidence>
<protein>
    <submittedName>
        <fullName evidence="3">Site-specific integrase</fullName>
    </submittedName>
</protein>
<dbReference type="GO" id="GO:0006310">
    <property type="term" value="P:DNA recombination"/>
    <property type="evidence" value="ECO:0007669"/>
    <property type="project" value="UniProtKB-KW"/>
</dbReference>
<dbReference type="InterPro" id="IPR002104">
    <property type="entry name" value="Integrase_catalytic"/>
</dbReference>
<dbReference type="CDD" id="cd00397">
    <property type="entry name" value="DNA_BRE_C"/>
    <property type="match status" value="1"/>
</dbReference>
<proteinExistence type="predicted"/>
<dbReference type="GO" id="GO:0003677">
    <property type="term" value="F:DNA binding"/>
    <property type="evidence" value="ECO:0007669"/>
    <property type="project" value="InterPro"/>
</dbReference>
<feature type="domain" description="Tyr recombinase" evidence="2">
    <location>
        <begin position="188"/>
        <end position="375"/>
    </location>
</feature>